<dbReference type="Proteomes" id="UP001642483">
    <property type="component" value="Unassembled WGS sequence"/>
</dbReference>
<evidence type="ECO:0000256" key="7">
    <source>
        <dbReference type="RuleBase" id="RU000356"/>
    </source>
</evidence>
<dbReference type="CDD" id="cd01040">
    <property type="entry name" value="Mb-like"/>
    <property type="match status" value="1"/>
</dbReference>
<dbReference type="EMBL" id="CAWYQH010000141">
    <property type="protein sequence ID" value="CAK8694429.1"/>
    <property type="molecule type" value="Genomic_DNA"/>
</dbReference>
<dbReference type="Gene3D" id="1.10.490.10">
    <property type="entry name" value="Globins"/>
    <property type="match status" value="1"/>
</dbReference>
<dbReference type="InterPro" id="IPR050532">
    <property type="entry name" value="Globin-like_OT"/>
</dbReference>
<dbReference type="PROSITE" id="PS01033">
    <property type="entry name" value="GLOBIN"/>
    <property type="match status" value="1"/>
</dbReference>
<dbReference type="PANTHER" id="PTHR46458">
    <property type="entry name" value="BLR2807 PROTEIN"/>
    <property type="match status" value="1"/>
</dbReference>
<evidence type="ECO:0000313" key="9">
    <source>
        <dbReference type="EMBL" id="CAK8694429.1"/>
    </source>
</evidence>
<evidence type="ECO:0000259" key="8">
    <source>
        <dbReference type="PROSITE" id="PS01033"/>
    </source>
</evidence>
<dbReference type="PANTHER" id="PTHR46458:SF1">
    <property type="entry name" value="GEO09476P1"/>
    <property type="match status" value="1"/>
</dbReference>
<feature type="domain" description="Globin" evidence="8">
    <location>
        <begin position="2"/>
        <end position="155"/>
    </location>
</feature>
<keyword evidence="10" id="KW-1185">Reference proteome</keyword>
<evidence type="ECO:0000313" key="10">
    <source>
        <dbReference type="Proteomes" id="UP001642483"/>
    </source>
</evidence>
<keyword evidence="3 7" id="KW-0349">Heme</keyword>
<name>A0ABP0GUE7_CLALP</name>
<evidence type="ECO:0000256" key="6">
    <source>
        <dbReference type="ARBA" id="ARBA00023004"/>
    </source>
</evidence>
<comment type="similarity">
    <text evidence="1 7">Belongs to the globin family.</text>
</comment>
<evidence type="ECO:0000256" key="3">
    <source>
        <dbReference type="ARBA" id="ARBA00022617"/>
    </source>
</evidence>
<keyword evidence="4 7" id="KW-0561">Oxygen transport</keyword>
<proteinExistence type="inferred from homology"/>
<dbReference type="InterPro" id="IPR009050">
    <property type="entry name" value="Globin-like_sf"/>
</dbReference>
<dbReference type="Pfam" id="PF00042">
    <property type="entry name" value="Globin"/>
    <property type="match status" value="1"/>
</dbReference>
<protein>
    <recommendedName>
        <fullName evidence="8">Globin domain-containing protein</fullName>
    </recommendedName>
</protein>
<organism evidence="9 10">
    <name type="scientific">Clavelina lepadiformis</name>
    <name type="common">Light-bulb sea squirt</name>
    <name type="synonym">Ascidia lepadiformis</name>
    <dbReference type="NCBI Taxonomy" id="159417"/>
    <lineage>
        <taxon>Eukaryota</taxon>
        <taxon>Metazoa</taxon>
        <taxon>Chordata</taxon>
        <taxon>Tunicata</taxon>
        <taxon>Ascidiacea</taxon>
        <taxon>Aplousobranchia</taxon>
        <taxon>Clavelinidae</taxon>
        <taxon>Clavelina</taxon>
    </lineage>
</organism>
<dbReference type="SUPFAM" id="SSF46458">
    <property type="entry name" value="Globin-like"/>
    <property type="match status" value="1"/>
</dbReference>
<evidence type="ECO:0000256" key="2">
    <source>
        <dbReference type="ARBA" id="ARBA00022448"/>
    </source>
</evidence>
<evidence type="ECO:0000256" key="5">
    <source>
        <dbReference type="ARBA" id="ARBA00022723"/>
    </source>
</evidence>
<evidence type="ECO:0000256" key="1">
    <source>
        <dbReference type="ARBA" id="ARBA00008705"/>
    </source>
</evidence>
<comment type="caution">
    <text evidence="9">The sequence shown here is derived from an EMBL/GenBank/DDBJ whole genome shotgun (WGS) entry which is preliminary data.</text>
</comment>
<dbReference type="InterPro" id="IPR000971">
    <property type="entry name" value="Globin"/>
</dbReference>
<dbReference type="InterPro" id="IPR012292">
    <property type="entry name" value="Globin/Proto"/>
</dbReference>
<accession>A0ABP0GUE7</accession>
<reference evidence="9 10" key="1">
    <citation type="submission" date="2024-02" db="EMBL/GenBank/DDBJ databases">
        <authorList>
            <person name="Daric V."/>
            <person name="Darras S."/>
        </authorList>
    </citation>
    <scope>NUCLEOTIDE SEQUENCE [LARGE SCALE GENOMIC DNA]</scope>
</reference>
<evidence type="ECO:0000256" key="4">
    <source>
        <dbReference type="ARBA" id="ARBA00022621"/>
    </source>
</evidence>
<dbReference type="InterPro" id="IPR044399">
    <property type="entry name" value="Mb-like_M"/>
</dbReference>
<keyword evidence="5" id="KW-0479">Metal-binding</keyword>
<sequence>MTLTNEQLQLVGDSWKELKPVGMKEFGLLIYHGLFNDAPQVRYLFQQLNVPQDGEITAEDLRNNPKMIGLAMKTASSIAKFVENVEDDEEVEKMTTHLGKFHAEKNVKPEHFEHLAPILLKIIGNHLNLPENSPTLQAWAQAYGILKDGIVSHYP</sequence>
<gene>
    <name evidence="9" type="ORF">CVLEPA_LOCUS27794</name>
</gene>
<keyword evidence="2 7" id="KW-0813">Transport</keyword>
<keyword evidence="6" id="KW-0408">Iron</keyword>